<feature type="region of interest" description="Disordered" evidence="1">
    <location>
        <begin position="475"/>
        <end position="526"/>
    </location>
</feature>
<comment type="caution">
    <text evidence="2">The sequence shown here is derived from an EMBL/GenBank/DDBJ whole genome shotgun (WGS) entry which is preliminary data.</text>
</comment>
<dbReference type="PANTHER" id="PTHR33781">
    <property type="entry name" value="PROTEIN PHYTOCHROME KINASE SUBSTRATE 1-RELATED"/>
    <property type="match status" value="1"/>
</dbReference>
<keyword evidence="3" id="KW-1185">Reference proteome</keyword>
<name>A0ABS8RVZ5_DATST</name>
<proteinExistence type="predicted"/>
<protein>
    <submittedName>
        <fullName evidence="2">Uncharacterized protein</fullName>
    </submittedName>
</protein>
<feature type="compositionally biased region" description="Low complexity" evidence="1">
    <location>
        <begin position="512"/>
        <end position="526"/>
    </location>
</feature>
<evidence type="ECO:0000313" key="3">
    <source>
        <dbReference type="Proteomes" id="UP000823775"/>
    </source>
</evidence>
<dbReference type="InterPro" id="IPR039615">
    <property type="entry name" value="PKS"/>
</dbReference>
<evidence type="ECO:0000313" key="2">
    <source>
        <dbReference type="EMBL" id="MCD7450764.1"/>
    </source>
</evidence>
<dbReference type="EMBL" id="JACEIK010000144">
    <property type="protein sequence ID" value="MCD7450764.1"/>
    <property type="molecule type" value="Genomic_DNA"/>
</dbReference>
<reference evidence="2 3" key="1">
    <citation type="journal article" date="2021" name="BMC Genomics">
        <title>Datura genome reveals duplications of psychoactive alkaloid biosynthetic genes and high mutation rate following tissue culture.</title>
        <authorList>
            <person name="Rajewski A."/>
            <person name="Carter-House D."/>
            <person name="Stajich J."/>
            <person name="Litt A."/>
        </authorList>
    </citation>
    <scope>NUCLEOTIDE SEQUENCE [LARGE SCALE GENOMIC DNA]</scope>
    <source>
        <strain evidence="2">AR-01</strain>
    </source>
</reference>
<gene>
    <name evidence="2" type="ORF">HAX54_008401</name>
</gene>
<organism evidence="2 3">
    <name type="scientific">Datura stramonium</name>
    <name type="common">Jimsonweed</name>
    <name type="synonym">Common thornapple</name>
    <dbReference type="NCBI Taxonomy" id="4076"/>
    <lineage>
        <taxon>Eukaryota</taxon>
        <taxon>Viridiplantae</taxon>
        <taxon>Streptophyta</taxon>
        <taxon>Embryophyta</taxon>
        <taxon>Tracheophyta</taxon>
        <taxon>Spermatophyta</taxon>
        <taxon>Magnoliopsida</taxon>
        <taxon>eudicotyledons</taxon>
        <taxon>Gunneridae</taxon>
        <taxon>Pentapetalae</taxon>
        <taxon>asterids</taxon>
        <taxon>lamiids</taxon>
        <taxon>Solanales</taxon>
        <taxon>Solanaceae</taxon>
        <taxon>Solanoideae</taxon>
        <taxon>Datureae</taxon>
        <taxon>Datura</taxon>
    </lineage>
</organism>
<dbReference type="PANTHER" id="PTHR33781:SF1">
    <property type="entry name" value="PROTEIN PHYTOCHROME KINASE SUBSTRATE 4"/>
    <property type="match status" value="1"/>
</dbReference>
<dbReference type="Proteomes" id="UP000823775">
    <property type="component" value="Unassembled WGS sequence"/>
</dbReference>
<sequence>MDSPTTVKTLKYKSSQNPSVLGVTEHPPIQYRSFVQNHILKDASFSSYIKPEEHSPDDSEINVFDAKKYFSESNESSPEVQKNLVGQCELASVHRHSSVSSVDNGYGRNFRANSFRATPTASSEASWNSQTGLLSNPPGAIAVSLRGVNPNEKKRGSFSTRKWFFCRKCPCSGKKSVQVEETSSESRTEIDSESLAVKHNHKVIEKAANMSQKNSTEIQQRAAILNSNGHPNRPLSSETINKIGTIHRRSSESETDGIHVTPSTITCQQRVLAPVRPFTETAGGGFSFPILNNSAQAKLGIKPPPTKSISPILEDPARDSLEVFQPSSRKSTETDHQRCNFPFPGSPISRVTAATDDDVASDASSDLFEIESFSTSIATSCPLYRQRNSLEEPGTPSISATECYAPSEVSIDWSVTTAEGFDRASITNYSTISEIETNTRLFGGGSNGGGGGEGGGKWKGSGLLSCRHEKAVNVGPQPMKYGSPEGPPQLPLISAAGHVGSRPLPRANKPPLASSHSARLSLAFAA</sequence>
<evidence type="ECO:0000256" key="1">
    <source>
        <dbReference type="SAM" id="MobiDB-lite"/>
    </source>
</evidence>
<accession>A0ABS8RVZ5</accession>